<evidence type="ECO:0000256" key="1">
    <source>
        <dbReference type="ARBA" id="ARBA00003810"/>
    </source>
</evidence>
<comment type="caution">
    <text evidence="7">The sequence shown here is derived from an EMBL/GenBank/DDBJ whole genome shotgun (WGS) entry which is preliminary data.</text>
</comment>
<evidence type="ECO:0000256" key="5">
    <source>
        <dbReference type="HAMAP-Rule" id="MF_00681"/>
    </source>
</evidence>
<dbReference type="InterPro" id="IPR007565">
    <property type="entry name" value="4HFCP_synth"/>
</dbReference>
<dbReference type="RefSeq" id="WP_067092417.1">
    <property type="nucleotide sequence ID" value="NZ_LWMV01000201.1"/>
</dbReference>
<dbReference type="SUPFAM" id="SSF51569">
    <property type="entry name" value="Aldolase"/>
    <property type="match status" value="1"/>
</dbReference>
<comment type="catalytic activity">
    <reaction evidence="4 5">
        <text>2 D-glyceraldehyde 3-phosphate = 4-(hydroxymethyl)-2-furancarboxaldehyde phosphate + phosphate + 2 H2O</text>
        <dbReference type="Rhea" id="RHEA:43536"/>
        <dbReference type="ChEBI" id="CHEBI:15377"/>
        <dbReference type="ChEBI" id="CHEBI:43474"/>
        <dbReference type="ChEBI" id="CHEBI:59776"/>
        <dbReference type="ChEBI" id="CHEBI:83407"/>
        <dbReference type="EC" id="4.2.3.153"/>
    </reaction>
</comment>
<dbReference type="PATRIC" id="fig|49547.3.peg.1737"/>
<dbReference type="HAMAP" id="MF_00681">
    <property type="entry name" value="MfnB"/>
    <property type="match status" value="1"/>
</dbReference>
<organism evidence="7 8">
    <name type="scientific">Methanobrevibacter curvatus</name>
    <dbReference type="NCBI Taxonomy" id="49547"/>
    <lineage>
        <taxon>Archaea</taxon>
        <taxon>Methanobacteriati</taxon>
        <taxon>Methanobacteriota</taxon>
        <taxon>Methanomada group</taxon>
        <taxon>Methanobacteria</taxon>
        <taxon>Methanobacteriales</taxon>
        <taxon>Methanobacteriaceae</taxon>
        <taxon>Methanobrevibacter</taxon>
    </lineage>
</organism>
<dbReference type="Pfam" id="PF04476">
    <property type="entry name" value="4HFCP_synth"/>
    <property type="match status" value="1"/>
</dbReference>
<dbReference type="PIRSF" id="PIRSF015957">
    <property type="entry name" value="UCP015957"/>
    <property type="match status" value="1"/>
</dbReference>
<dbReference type="GO" id="GO:0016830">
    <property type="term" value="F:carbon-carbon lyase activity"/>
    <property type="evidence" value="ECO:0007669"/>
    <property type="project" value="UniProtKB-UniRule"/>
</dbReference>
<proteinExistence type="inferred from homology"/>
<feature type="active site" description="Proton acceptor" evidence="5 6">
    <location>
        <position position="85"/>
    </location>
</feature>
<gene>
    <name evidence="5" type="primary">mfnB</name>
    <name evidence="7" type="ORF">MBCUR_16290</name>
</gene>
<dbReference type="EMBL" id="LWMV01000201">
    <property type="protein sequence ID" value="KZX10831.1"/>
    <property type="molecule type" value="Genomic_DNA"/>
</dbReference>
<dbReference type="UniPathway" id="UPA00080"/>
<dbReference type="GO" id="GO:2001120">
    <property type="term" value="P:methanofuran biosynthetic process"/>
    <property type="evidence" value="ECO:0007669"/>
    <property type="project" value="UniProtKB-UniRule"/>
</dbReference>
<accession>A0A165ZKE4</accession>
<evidence type="ECO:0000313" key="7">
    <source>
        <dbReference type="EMBL" id="KZX10831.1"/>
    </source>
</evidence>
<dbReference type="SUPFAM" id="SSF51366">
    <property type="entry name" value="Ribulose-phoshate binding barrel"/>
    <property type="match status" value="1"/>
</dbReference>
<protein>
    <recommendedName>
        <fullName evidence="5">(5-formylfuran-3-yl)methyl phosphate synthase</fullName>
        <ecNumber evidence="5">4.2.3.153</ecNumber>
    </recommendedName>
    <alternativeName>
        <fullName evidence="5">4-(hydroxymethyl)-2-furancarboxaldehyde-phosphate synthase</fullName>
        <shortName evidence="5">4-HFC-P synthase</shortName>
    </alternativeName>
</protein>
<dbReference type="OrthoDB" id="81473at2157"/>
<feature type="active site" description="Schiff-base intermediate with substrate" evidence="5 6">
    <location>
        <position position="27"/>
    </location>
</feature>
<dbReference type="InterPro" id="IPR035081">
    <property type="entry name" value="4HFCP_synth_arc"/>
</dbReference>
<comment type="similarity">
    <text evidence="5">Belongs to the MfnB family.</text>
</comment>
<evidence type="ECO:0000256" key="6">
    <source>
        <dbReference type="PIRSR" id="PIRSR015957-1"/>
    </source>
</evidence>
<keyword evidence="2 5" id="KW-0456">Lyase</keyword>
<comment type="pathway">
    <text evidence="5">Cofactor biosynthesis; methanofuran biosynthesis.</text>
</comment>
<dbReference type="NCBIfam" id="NF002575">
    <property type="entry name" value="PRK02227.1-3"/>
    <property type="match status" value="1"/>
</dbReference>
<dbReference type="Proteomes" id="UP000077245">
    <property type="component" value="Unassembled WGS sequence"/>
</dbReference>
<evidence type="ECO:0000256" key="2">
    <source>
        <dbReference type="ARBA" id="ARBA00023239"/>
    </source>
</evidence>
<comment type="function">
    <text evidence="1 5">Catalyzes the formation of 4-(hydroxymethyl)-2-furancarboxaldehyde phosphate (4-HFC-P) from two molecules of glyceraldehyde-3-P (GA-3-P).</text>
</comment>
<name>A0A165ZKE4_9EURY</name>
<keyword evidence="8" id="KW-1185">Reference proteome</keyword>
<dbReference type="InterPro" id="IPR011060">
    <property type="entry name" value="RibuloseP-bd_barrel"/>
</dbReference>
<evidence type="ECO:0000256" key="3">
    <source>
        <dbReference type="ARBA" id="ARBA00023270"/>
    </source>
</evidence>
<dbReference type="STRING" id="49547.MBCUR_16290"/>
<evidence type="ECO:0000256" key="4">
    <source>
        <dbReference type="ARBA" id="ARBA00047628"/>
    </source>
</evidence>
<dbReference type="AlphaFoldDB" id="A0A165ZKE4"/>
<evidence type="ECO:0000313" key="8">
    <source>
        <dbReference type="Proteomes" id="UP000077245"/>
    </source>
</evidence>
<dbReference type="EC" id="4.2.3.153" evidence="5"/>
<keyword evidence="3 5" id="KW-0704">Schiff base</keyword>
<sequence>MLLLVSPIDKEEAVEAIEGGSDIVDVKNPKEGSLGANFPWVIKEIREMTPKDMLVSATLGDVPYKPGTISLAAYGALTAGADYIKCGLFGTKNHKEAVEVMEGIVKAVKGENEDSIVVASGYADAHRIGAIDPMEIPSVANDSGADIAMLDTAVKDGKTLFDHLPLEKLKIFVDEAHGYGLKTALAGSVKKEQLKDLYDMGCDIVGVRGVACVGGDRNTGKIHRDAVKELKSFLDSFK</sequence>
<reference evidence="7 8" key="1">
    <citation type="submission" date="2016-04" db="EMBL/GenBank/DDBJ databases">
        <title>Genome sequence of Methanobrevibacter curvatus DSM 11111.</title>
        <authorList>
            <person name="Poehlein A."/>
            <person name="Seedorf H."/>
            <person name="Daniel R."/>
        </authorList>
    </citation>
    <scope>NUCLEOTIDE SEQUENCE [LARGE SCALE GENOMIC DNA]</scope>
    <source>
        <strain evidence="7 8">DSM 11111</strain>
    </source>
</reference>
<dbReference type="NCBIfam" id="NF002573">
    <property type="entry name" value="PRK02227.1-1"/>
    <property type="match status" value="1"/>
</dbReference>